<gene>
    <name evidence="4" type="ORF">D9613_007926</name>
</gene>
<name>A0A8H4QN82_9AGAR</name>
<dbReference type="PANTHER" id="PTHR24078">
    <property type="entry name" value="DNAJ HOMOLOG SUBFAMILY C MEMBER"/>
    <property type="match status" value="1"/>
</dbReference>
<protein>
    <recommendedName>
        <fullName evidence="3">Chaperone DnaJ C-terminal domain-containing protein</fullName>
    </recommendedName>
</protein>
<dbReference type="GO" id="GO:0006457">
    <property type="term" value="P:protein folding"/>
    <property type="evidence" value="ECO:0007669"/>
    <property type="project" value="InterPro"/>
</dbReference>
<feature type="compositionally biased region" description="Low complexity" evidence="2">
    <location>
        <begin position="65"/>
        <end position="77"/>
    </location>
</feature>
<dbReference type="Proteomes" id="UP000521872">
    <property type="component" value="Unassembled WGS sequence"/>
</dbReference>
<sequence>MSARQIAQATDAYRSLVRKGFVHTPRLDMFFRQSEPSNAHRVPPHQTNSSESSGSLDSFIHLQVASSSESHTTPASSDKNAPRSSWNQGVRHPHETMASQYRNVPPTKPRPFSYDAPLKSSGGGPPVYRPSAMSIPKEPEPIKVQPPRTNTSTPHKAYTSSQSTSHHSSIPSSPSHPASRPHNPSQLGPAFHDHAAPSPHMPPYTIPLHSVGLGRSGEWVYSLVISLEEIFTGKHFKFGISRSYLSGRKKNVVIEIDIPSGCRAGTRILCRNVGHEWKPQVFQDIAFIIEEAPHDRFIRLFDDLIMDVRLPWVDGLRQQGGKVPFMGIDGRSLVVQIDYPKDKSMKGRSMVKGAGMPIREQGKVVGRGNLIVQYAY</sequence>
<organism evidence="4 5">
    <name type="scientific">Agrocybe pediades</name>
    <dbReference type="NCBI Taxonomy" id="84607"/>
    <lineage>
        <taxon>Eukaryota</taxon>
        <taxon>Fungi</taxon>
        <taxon>Dikarya</taxon>
        <taxon>Basidiomycota</taxon>
        <taxon>Agaricomycotina</taxon>
        <taxon>Agaricomycetes</taxon>
        <taxon>Agaricomycetidae</taxon>
        <taxon>Agaricales</taxon>
        <taxon>Agaricineae</taxon>
        <taxon>Strophariaceae</taxon>
        <taxon>Agrocybe</taxon>
    </lineage>
</organism>
<dbReference type="InterPro" id="IPR008971">
    <property type="entry name" value="HSP40/DnaJ_pept-bd"/>
</dbReference>
<dbReference type="SUPFAM" id="SSF49493">
    <property type="entry name" value="HSP40/DnaJ peptide-binding domain"/>
    <property type="match status" value="1"/>
</dbReference>
<feature type="compositionally biased region" description="Low complexity" evidence="2">
    <location>
        <begin position="160"/>
        <end position="185"/>
    </location>
</feature>
<evidence type="ECO:0000313" key="4">
    <source>
        <dbReference type="EMBL" id="KAF4614270.1"/>
    </source>
</evidence>
<feature type="compositionally biased region" description="Polar residues" evidence="2">
    <location>
        <begin position="45"/>
        <end position="55"/>
    </location>
</feature>
<reference evidence="4 5" key="1">
    <citation type="submission" date="2019-12" db="EMBL/GenBank/DDBJ databases">
        <authorList>
            <person name="Floudas D."/>
            <person name="Bentzer J."/>
            <person name="Ahren D."/>
            <person name="Johansson T."/>
            <person name="Persson P."/>
            <person name="Tunlid A."/>
        </authorList>
    </citation>
    <scope>NUCLEOTIDE SEQUENCE [LARGE SCALE GENOMIC DNA]</scope>
    <source>
        <strain evidence="4 5">CBS 102.39</strain>
    </source>
</reference>
<dbReference type="GO" id="GO:0051087">
    <property type="term" value="F:protein-folding chaperone binding"/>
    <property type="evidence" value="ECO:0007669"/>
    <property type="project" value="TreeGrafter"/>
</dbReference>
<accession>A0A8H4QN82</accession>
<proteinExistence type="predicted"/>
<dbReference type="EMBL" id="JAACJL010000045">
    <property type="protein sequence ID" value="KAF4614270.1"/>
    <property type="molecule type" value="Genomic_DNA"/>
</dbReference>
<dbReference type="GO" id="GO:0005829">
    <property type="term" value="C:cytosol"/>
    <property type="evidence" value="ECO:0007669"/>
    <property type="project" value="TreeGrafter"/>
</dbReference>
<dbReference type="InterPro" id="IPR002939">
    <property type="entry name" value="DnaJ_C"/>
</dbReference>
<dbReference type="Gene3D" id="2.60.260.20">
    <property type="entry name" value="Urease metallochaperone UreE, N-terminal domain"/>
    <property type="match status" value="2"/>
</dbReference>
<dbReference type="GO" id="GO:0051082">
    <property type="term" value="F:unfolded protein binding"/>
    <property type="evidence" value="ECO:0007669"/>
    <property type="project" value="InterPro"/>
</dbReference>
<keyword evidence="1" id="KW-0143">Chaperone</keyword>
<feature type="compositionally biased region" description="Polar residues" evidence="2">
    <location>
        <begin position="78"/>
        <end position="88"/>
    </location>
</feature>
<dbReference type="PANTHER" id="PTHR24078:SF553">
    <property type="entry name" value="DNAJ HOMOLOG SUBFAMILY B MEMBER 5"/>
    <property type="match status" value="1"/>
</dbReference>
<dbReference type="Pfam" id="PF01556">
    <property type="entry name" value="DnaJ_C"/>
    <property type="match status" value="1"/>
</dbReference>
<evidence type="ECO:0000313" key="5">
    <source>
        <dbReference type="Proteomes" id="UP000521872"/>
    </source>
</evidence>
<keyword evidence="5" id="KW-1185">Reference proteome</keyword>
<comment type="caution">
    <text evidence="4">The sequence shown here is derived from an EMBL/GenBank/DDBJ whole genome shotgun (WGS) entry which is preliminary data.</text>
</comment>
<evidence type="ECO:0000256" key="1">
    <source>
        <dbReference type="ARBA" id="ARBA00023186"/>
    </source>
</evidence>
<feature type="region of interest" description="Disordered" evidence="2">
    <location>
        <begin position="36"/>
        <end position="55"/>
    </location>
</feature>
<evidence type="ECO:0000256" key="2">
    <source>
        <dbReference type="SAM" id="MobiDB-lite"/>
    </source>
</evidence>
<dbReference type="InterPro" id="IPR051339">
    <property type="entry name" value="DnaJ_subfamily_B"/>
</dbReference>
<feature type="region of interest" description="Disordered" evidence="2">
    <location>
        <begin position="65"/>
        <end position="198"/>
    </location>
</feature>
<feature type="domain" description="Chaperone DnaJ C-terminal" evidence="3">
    <location>
        <begin position="221"/>
        <end position="374"/>
    </location>
</feature>
<evidence type="ECO:0000259" key="3">
    <source>
        <dbReference type="Pfam" id="PF01556"/>
    </source>
</evidence>
<dbReference type="AlphaFoldDB" id="A0A8H4QN82"/>